<sequence>MAKSNLQFQQNVNAFIQDLQTQIGQLATTVNQFKSQGSGQLPSQPEINPKNVSAIVLRSGKELLDGQKNKEMPCDVETKMQVAKPKLITDLDKELFETFRRVEVNIPLLDAIKQIPKYAKFLKEMCTNKRRLKGDERISMGRNVSLNLGPLKPTGVVIQLANRSTTHPAGVVEDVLVRVDKLIFPAYFYILDMAEESSIPTLILGRPFLKTTRTKIDVHSGILSMEFGDDVMHFNIFESMKHPTELHSVYHVDIIDLLVDEYSDALIDDYSCTCTSVELCKVCAEIDEFLLGDNDVSLDDATGADLGSFGLITTSTHTPNTAPTCAAADLDVSTRTVPSIVQPPILELKPLPKHLKYAFLEANDKLPVIVSADLDAAQEEKLLQILAAHK</sequence>
<dbReference type="AlphaFoldDB" id="A0A8B8K0F0"/>
<dbReference type="InterPro" id="IPR021109">
    <property type="entry name" value="Peptidase_aspartic_dom_sf"/>
</dbReference>
<dbReference type="RefSeq" id="XP_027337195.1">
    <property type="nucleotide sequence ID" value="XM_027481394.1"/>
</dbReference>
<protein>
    <submittedName>
        <fullName evidence="2">Uncharacterized protein LOC113850871</fullName>
    </submittedName>
</protein>
<reference evidence="2" key="2">
    <citation type="submission" date="2025-08" db="UniProtKB">
        <authorList>
            <consortium name="RefSeq"/>
        </authorList>
    </citation>
    <scope>IDENTIFICATION</scope>
    <source>
        <tissue evidence="2">Young leaves</tissue>
    </source>
</reference>
<accession>A0A8B8K0F0</accession>
<dbReference type="OrthoDB" id="1734538at2759"/>
<proteinExistence type="predicted"/>
<dbReference type="PANTHER" id="PTHR33067:SF15">
    <property type="entry name" value="RNA-DIRECTED DNA POLYMERASE"/>
    <property type="match status" value="1"/>
</dbReference>
<dbReference type="GeneID" id="113850871"/>
<dbReference type="Gene3D" id="2.40.70.10">
    <property type="entry name" value="Acid Proteases"/>
    <property type="match status" value="1"/>
</dbReference>
<dbReference type="PANTHER" id="PTHR33067">
    <property type="entry name" value="RNA-DIRECTED DNA POLYMERASE-RELATED"/>
    <property type="match status" value="1"/>
</dbReference>
<dbReference type="Proteomes" id="UP000694853">
    <property type="component" value="Unplaced"/>
</dbReference>
<name>A0A8B8K0F0_ABRPR</name>
<gene>
    <name evidence="2" type="primary">LOC113850871</name>
</gene>
<evidence type="ECO:0000313" key="2">
    <source>
        <dbReference type="RefSeq" id="XP_027337195.1"/>
    </source>
</evidence>
<reference evidence="1" key="1">
    <citation type="journal article" date="2019" name="Toxins">
        <title>Detection of Abrin-Like and Prepropulchellin-Like Toxin Genes and Transcripts Using Whole Genome Sequencing and Full-Length Transcript Sequencing of Abrus precatorius.</title>
        <authorList>
            <person name="Hovde B.T."/>
            <person name="Daligault H.E."/>
            <person name="Hanschen E.R."/>
            <person name="Kunde Y.A."/>
            <person name="Johnson M.B."/>
            <person name="Starkenburg S.R."/>
            <person name="Johnson S.L."/>
        </authorList>
    </citation>
    <scope>NUCLEOTIDE SEQUENCE [LARGE SCALE GENOMIC DNA]</scope>
</reference>
<keyword evidence="1" id="KW-1185">Reference proteome</keyword>
<evidence type="ECO:0000313" key="1">
    <source>
        <dbReference type="Proteomes" id="UP000694853"/>
    </source>
</evidence>
<dbReference type="KEGG" id="aprc:113850871"/>
<dbReference type="CDD" id="cd00303">
    <property type="entry name" value="retropepsin_like"/>
    <property type="match status" value="1"/>
</dbReference>
<organism evidence="1 2">
    <name type="scientific">Abrus precatorius</name>
    <name type="common">Indian licorice</name>
    <name type="synonym">Glycine abrus</name>
    <dbReference type="NCBI Taxonomy" id="3816"/>
    <lineage>
        <taxon>Eukaryota</taxon>
        <taxon>Viridiplantae</taxon>
        <taxon>Streptophyta</taxon>
        <taxon>Embryophyta</taxon>
        <taxon>Tracheophyta</taxon>
        <taxon>Spermatophyta</taxon>
        <taxon>Magnoliopsida</taxon>
        <taxon>eudicotyledons</taxon>
        <taxon>Gunneridae</taxon>
        <taxon>Pentapetalae</taxon>
        <taxon>rosids</taxon>
        <taxon>fabids</taxon>
        <taxon>Fabales</taxon>
        <taxon>Fabaceae</taxon>
        <taxon>Papilionoideae</taxon>
        <taxon>50 kb inversion clade</taxon>
        <taxon>NPAAA clade</taxon>
        <taxon>indigoferoid/millettioid clade</taxon>
        <taxon>Abreae</taxon>
        <taxon>Abrus</taxon>
    </lineage>
</organism>